<evidence type="ECO:0000256" key="11">
    <source>
        <dbReference type="SAM" id="Phobius"/>
    </source>
</evidence>
<feature type="region of interest" description="Disordered" evidence="10">
    <location>
        <begin position="861"/>
        <end position="881"/>
    </location>
</feature>
<dbReference type="Pfam" id="PF24357">
    <property type="entry name" value="TMD0_ABC"/>
    <property type="match status" value="1"/>
</dbReference>
<dbReference type="CDD" id="cd18579">
    <property type="entry name" value="ABC_6TM_ABCC_D1"/>
    <property type="match status" value="1"/>
</dbReference>
<feature type="transmembrane region" description="Helical" evidence="11">
    <location>
        <begin position="1146"/>
        <end position="1166"/>
    </location>
</feature>
<dbReference type="InterPro" id="IPR027417">
    <property type="entry name" value="P-loop_NTPase"/>
</dbReference>
<evidence type="ECO:0000256" key="2">
    <source>
        <dbReference type="ARBA" id="ARBA00022448"/>
    </source>
</evidence>
<dbReference type="Pfam" id="PF00005">
    <property type="entry name" value="ABC_tran"/>
    <property type="match status" value="2"/>
</dbReference>
<feature type="domain" description="ABC transporter" evidence="12">
    <location>
        <begin position="1244"/>
        <end position="1483"/>
    </location>
</feature>
<keyword evidence="3" id="KW-1003">Cell membrane</keyword>
<protein>
    <recommendedName>
        <fullName evidence="16">ABC transporter</fullName>
    </recommendedName>
</protein>
<dbReference type="PANTHER" id="PTHR24223:SF399">
    <property type="entry name" value="ABC TRANSPORTER ATNG"/>
    <property type="match status" value="1"/>
</dbReference>
<dbReference type="InterPro" id="IPR011527">
    <property type="entry name" value="ABC1_TM_dom"/>
</dbReference>
<feature type="transmembrane region" description="Helical" evidence="11">
    <location>
        <begin position="925"/>
        <end position="947"/>
    </location>
</feature>
<evidence type="ECO:0000256" key="7">
    <source>
        <dbReference type="ARBA" id="ARBA00022989"/>
    </source>
</evidence>
<proteinExistence type="predicted"/>
<feature type="transmembrane region" description="Helical" evidence="11">
    <location>
        <begin position="73"/>
        <end position="91"/>
    </location>
</feature>
<dbReference type="EMBL" id="BAAFGZ010000009">
    <property type="protein sequence ID" value="GAB0132064.1"/>
    <property type="molecule type" value="Genomic_DNA"/>
</dbReference>
<keyword evidence="6" id="KW-0067">ATP-binding</keyword>
<feature type="domain" description="ABC transporter" evidence="12">
    <location>
        <begin position="624"/>
        <end position="857"/>
    </location>
</feature>
<reference evidence="15" key="1">
    <citation type="submission" date="2024-06" db="EMBL/GenBank/DDBJ databases">
        <title>Draft Genome Sequences of Epichloe bromicola Strains Isolated from Elymus ciliaris.</title>
        <authorList>
            <consortium name="Epichloe bromicola genome sequencing consortium"/>
            <person name="Miura A."/>
            <person name="Imano S."/>
            <person name="Ashida A."/>
            <person name="Sato I."/>
            <person name="Chiba S."/>
            <person name="Tanaka A."/>
            <person name="Camagna M."/>
            <person name="Takemoto D."/>
        </authorList>
    </citation>
    <scope>NUCLEOTIDE SEQUENCE [LARGE SCALE GENOMIC DNA]</scope>
    <source>
        <strain evidence="15">DP</strain>
    </source>
</reference>
<evidence type="ECO:0008006" key="16">
    <source>
        <dbReference type="Google" id="ProtNLM"/>
    </source>
</evidence>
<evidence type="ECO:0000256" key="5">
    <source>
        <dbReference type="ARBA" id="ARBA00022741"/>
    </source>
</evidence>
<dbReference type="InterPro" id="IPR044746">
    <property type="entry name" value="ABCC_6TM_D1"/>
</dbReference>
<dbReference type="PROSITE" id="PS50893">
    <property type="entry name" value="ABC_TRANSPORTER_2"/>
    <property type="match status" value="2"/>
</dbReference>
<evidence type="ECO:0000256" key="4">
    <source>
        <dbReference type="ARBA" id="ARBA00022692"/>
    </source>
</evidence>
<evidence type="ECO:0000313" key="14">
    <source>
        <dbReference type="EMBL" id="GAB0132064.1"/>
    </source>
</evidence>
<dbReference type="InterPro" id="IPR044726">
    <property type="entry name" value="ABCC_6TM_D2"/>
</dbReference>
<evidence type="ECO:0000256" key="10">
    <source>
        <dbReference type="SAM" id="MobiDB-lite"/>
    </source>
</evidence>
<comment type="caution">
    <text evidence="14">The sequence shown here is derived from an EMBL/GenBank/DDBJ whole genome shotgun (WGS) entry which is preliminary data.</text>
</comment>
<dbReference type="SUPFAM" id="SSF52540">
    <property type="entry name" value="P-loop containing nucleoside triphosphate hydrolases"/>
    <property type="match status" value="2"/>
</dbReference>
<evidence type="ECO:0000256" key="9">
    <source>
        <dbReference type="ARBA" id="ARBA00023180"/>
    </source>
</evidence>
<feature type="transmembrane region" description="Helical" evidence="11">
    <location>
        <begin position="1050"/>
        <end position="1077"/>
    </location>
</feature>
<dbReference type="Gene3D" id="1.20.1560.10">
    <property type="entry name" value="ABC transporter type 1, transmembrane domain"/>
    <property type="match status" value="2"/>
</dbReference>
<keyword evidence="7 11" id="KW-1133">Transmembrane helix</keyword>
<dbReference type="PROSITE" id="PS00211">
    <property type="entry name" value="ABC_TRANSPORTER_1"/>
    <property type="match status" value="1"/>
</dbReference>
<feature type="transmembrane region" description="Helical" evidence="11">
    <location>
        <begin position="310"/>
        <end position="332"/>
    </location>
</feature>
<dbReference type="Gene3D" id="3.40.50.300">
    <property type="entry name" value="P-loop containing nucleotide triphosphate hydrolases"/>
    <property type="match status" value="2"/>
</dbReference>
<feature type="transmembrane region" description="Helical" evidence="11">
    <location>
        <begin position="35"/>
        <end position="53"/>
    </location>
</feature>
<feature type="domain" description="ABC transmembrane type-1" evidence="13">
    <location>
        <begin position="280"/>
        <end position="542"/>
    </location>
</feature>
<organism evidence="14 15">
    <name type="scientific">Epichloe bromicola</name>
    <dbReference type="NCBI Taxonomy" id="79588"/>
    <lineage>
        <taxon>Eukaryota</taxon>
        <taxon>Fungi</taxon>
        <taxon>Dikarya</taxon>
        <taxon>Ascomycota</taxon>
        <taxon>Pezizomycotina</taxon>
        <taxon>Sordariomycetes</taxon>
        <taxon>Hypocreomycetidae</taxon>
        <taxon>Hypocreales</taxon>
        <taxon>Clavicipitaceae</taxon>
        <taxon>Epichloe</taxon>
    </lineage>
</organism>
<feature type="transmembrane region" description="Helical" evidence="11">
    <location>
        <begin position="404"/>
        <end position="430"/>
    </location>
</feature>
<keyword evidence="4 11" id="KW-0812">Transmembrane</keyword>
<gene>
    <name evidence="14" type="primary">g512</name>
    <name evidence="14" type="ORF">EsDP_00000512</name>
</gene>
<feature type="transmembrane region" description="Helical" evidence="11">
    <location>
        <begin position="497"/>
        <end position="517"/>
    </location>
</feature>
<dbReference type="CDD" id="cd03244">
    <property type="entry name" value="ABCC_MRP_domain2"/>
    <property type="match status" value="1"/>
</dbReference>
<evidence type="ECO:0000259" key="12">
    <source>
        <dbReference type="PROSITE" id="PS50893"/>
    </source>
</evidence>
<dbReference type="InterPro" id="IPR036640">
    <property type="entry name" value="ABC1_TM_sf"/>
</dbReference>
<keyword evidence="5" id="KW-0547">Nucleotide-binding</keyword>
<comment type="subcellular location">
    <subcellularLocation>
        <location evidence="1">Cell membrane</location>
        <topology evidence="1">Multi-pass membrane protein</topology>
    </subcellularLocation>
</comment>
<dbReference type="InterPro" id="IPR017871">
    <property type="entry name" value="ABC_transporter-like_CS"/>
</dbReference>
<dbReference type="InterPro" id="IPR003593">
    <property type="entry name" value="AAA+_ATPase"/>
</dbReference>
<dbReference type="SUPFAM" id="SSF90123">
    <property type="entry name" value="ABC transporter transmembrane region"/>
    <property type="match status" value="2"/>
</dbReference>
<keyword evidence="2" id="KW-0813">Transport</keyword>
<dbReference type="CDD" id="cd18580">
    <property type="entry name" value="ABC_6TM_ABCC_D2"/>
    <property type="match status" value="1"/>
</dbReference>
<evidence type="ECO:0000256" key="8">
    <source>
        <dbReference type="ARBA" id="ARBA00023136"/>
    </source>
</evidence>
<keyword evidence="9" id="KW-0325">Glycoprotein</keyword>
<evidence type="ECO:0000256" key="3">
    <source>
        <dbReference type="ARBA" id="ARBA00022475"/>
    </source>
</evidence>
<accession>A0ABQ0CF47</accession>
<dbReference type="Pfam" id="PF00664">
    <property type="entry name" value="ABC_membrane"/>
    <property type="match status" value="2"/>
</dbReference>
<dbReference type="PROSITE" id="PS50929">
    <property type="entry name" value="ABC_TM1F"/>
    <property type="match status" value="2"/>
</dbReference>
<dbReference type="SMART" id="SM00382">
    <property type="entry name" value="AAA"/>
    <property type="match status" value="2"/>
</dbReference>
<evidence type="ECO:0000256" key="1">
    <source>
        <dbReference type="ARBA" id="ARBA00004651"/>
    </source>
</evidence>
<keyword evidence="8 11" id="KW-0472">Membrane</keyword>
<dbReference type="InterPro" id="IPR003439">
    <property type="entry name" value="ABC_transporter-like_ATP-bd"/>
</dbReference>
<dbReference type="Proteomes" id="UP001562357">
    <property type="component" value="Unassembled WGS sequence"/>
</dbReference>
<feature type="transmembrane region" description="Helical" evidence="11">
    <location>
        <begin position="158"/>
        <end position="178"/>
    </location>
</feature>
<keyword evidence="15" id="KW-1185">Reference proteome</keyword>
<dbReference type="PANTHER" id="PTHR24223">
    <property type="entry name" value="ATP-BINDING CASSETTE SUB-FAMILY C"/>
    <property type="match status" value="1"/>
</dbReference>
<feature type="transmembrane region" description="Helical" evidence="11">
    <location>
        <begin position="103"/>
        <end position="121"/>
    </location>
</feature>
<dbReference type="InterPro" id="IPR050173">
    <property type="entry name" value="ABC_transporter_C-like"/>
</dbReference>
<feature type="transmembrane region" description="Helical" evidence="11">
    <location>
        <begin position="133"/>
        <end position="152"/>
    </location>
</feature>
<evidence type="ECO:0000313" key="15">
    <source>
        <dbReference type="Proteomes" id="UP001562357"/>
    </source>
</evidence>
<name>A0ABQ0CF47_9HYPO</name>
<evidence type="ECO:0000259" key="13">
    <source>
        <dbReference type="PROSITE" id="PS50929"/>
    </source>
</evidence>
<feature type="compositionally biased region" description="Polar residues" evidence="10">
    <location>
        <begin position="867"/>
        <end position="876"/>
    </location>
</feature>
<feature type="transmembrane region" description="Helical" evidence="11">
    <location>
        <begin position="959"/>
        <end position="980"/>
    </location>
</feature>
<feature type="domain" description="ABC transmembrane type-1" evidence="13">
    <location>
        <begin position="927"/>
        <end position="1203"/>
    </location>
</feature>
<evidence type="ECO:0000256" key="6">
    <source>
        <dbReference type="ARBA" id="ARBA00022840"/>
    </source>
</evidence>
<dbReference type="InterPro" id="IPR056227">
    <property type="entry name" value="TMD0_ABC"/>
</dbReference>
<sequence length="1497" mass="164596">MSSTGCTIAVEDRFGPAVGSSCLGGFDFTLLFEESILTILPLASAVLIALIQLYTLREAQVKTKHSYHEPCKLLAYLAYVSLQTVLLVLWAKQDVAKTRATLATISVSLAAFIPFTWLSYWEHRRSLRPSSLLTLYLGLSVLLDIARVRTLFHIDDVGLTIASVSLASYCVKIVLLGLELLEKRHLILDDWKEEDVLETTASAYRRALFLWLNGLFVTGYRSLLSADTLPKIDSEILSASDPNVLKAKWARANKSSKYALLWIFTTHYKWTVLAALLPRLVYTGFTFAQPFLIHRVLSFTSSAAPRSANVAYGLIGAYAIVYIGSALSLTLYEHKVYRTLSKFRGSLIAMVYGKTLRLSSSSGSWNAEAITLMSADIDRLGICAQDVHEIYAGTIEVGLCLWLLYVYLGVAAAAAAVLNVLCLVLSVPVATAAGKAQVPWLDAIETRLTETARTLVNFKLIRMMGLTEEVSSVLRTLRMSEIAAARRYRILNVCLSFLYYLSYAFSPVWGFGVYILLARARDSGTLLQSTAFAAQAIFTLLNKPTVKVIDAIEHLQIVMECFGRMQGYLTREEQEAYRTLAPAEKGELKHHRGDDDAISEKTMQLEQSAQLERNDFSLTAAAVMHHVSLRYSPGQKPALQDLNLCIPNSQTTMILGPVGSGKTTLLKLLLGAAPVPEKSTNDDASYYYKTNFTRAAYCAQQPWISKATIRENVVGMSSWDEAWYEKVLQACALVTDLNDLPNGDHTQTGGHGSALSGGQRIRVSLARALYSRLPVLILDDVLTGLDPVTKQNVSAAVFGPSGLVKRYQPTIIMASSSAQHVRFADHVIVLEKGGKLAQAAPAEEYHSTSFSSIADLDKTDCGGEGGNQSSTQTSPKQGPAAELALSEMEIPDEEQDPVAAGSRQKGDYHAYVYYGQIAGWKNISIWFFFSCVFMFGLNFPTVWLQWWVDSNAQDPNNRLGYWLGVYGGLAALALVTDIIADGWVQLVIVPKTSAGFHDLLLKTTTRARTVFLASTHGGAILNRFSQDLELIDSDLPGAIDKTLFSALQTIFTTALVFAGSGYLSCTLPACVLIIYGIQHFYLRTSRQLRHVDIEAKEPLFSHFLDTVTSVDSIRAYGWEDEYEQKNREALNASQPPYYLMWTIQRWLTLVLNLFVAGLAILLVALATTIRNGSTEFLGTALSNIVNFGTTLQLLVVDWTQLETAICAISRIKTYVKGTEPEEEEEIHHQEAVAPPFNWPTKGEIVFEGVQACYPSHPNKPVLENINLEISPGERVAVCGRTGSGKSTLMSTLLRLVDLDSGKIMIDGTDISSMSRETVRRCLTIMPQETFFFTGTIRQNLDPLHLLSSDDDQLMMNILEDLALKEAVNEAGGLDAVLTADDMFSSGQQQLFCLARAIVKGGQILLLDEATSSVDQATSGLMQSALRKTFSAGNKKTVIAIAHRLETILDFDRVFVLDKGRIIESGNPKDLLQTAGSAFRSLSNGMMSDGVSSTEEEG</sequence>